<dbReference type="EMBL" id="LIAE01008705">
    <property type="protein sequence ID" value="PAV72753.1"/>
    <property type="molecule type" value="Genomic_DNA"/>
</dbReference>
<dbReference type="AlphaFoldDB" id="A0A2A2KFX8"/>
<accession>A0A2A2KFX8</accession>
<dbReference type="Proteomes" id="UP000218231">
    <property type="component" value="Unassembled WGS sequence"/>
</dbReference>
<proteinExistence type="predicted"/>
<evidence type="ECO:0000313" key="1">
    <source>
        <dbReference type="EMBL" id="PAV72753.1"/>
    </source>
</evidence>
<reference evidence="1 2" key="1">
    <citation type="journal article" date="2017" name="Curr. Biol.">
        <title>Genome architecture and evolution of a unichromosomal asexual nematode.</title>
        <authorList>
            <person name="Fradin H."/>
            <person name="Zegar C."/>
            <person name="Gutwein M."/>
            <person name="Lucas J."/>
            <person name="Kovtun M."/>
            <person name="Corcoran D."/>
            <person name="Baugh L.R."/>
            <person name="Kiontke K."/>
            <person name="Gunsalus K."/>
            <person name="Fitch D.H."/>
            <person name="Piano F."/>
        </authorList>
    </citation>
    <scope>NUCLEOTIDE SEQUENCE [LARGE SCALE GENOMIC DNA]</scope>
    <source>
        <strain evidence="1">PF1309</strain>
    </source>
</reference>
<name>A0A2A2KFX8_9BILA</name>
<comment type="caution">
    <text evidence="1">The sequence shown here is derived from an EMBL/GenBank/DDBJ whole genome shotgun (WGS) entry which is preliminary data.</text>
</comment>
<organism evidence="1 2">
    <name type="scientific">Diploscapter pachys</name>
    <dbReference type="NCBI Taxonomy" id="2018661"/>
    <lineage>
        <taxon>Eukaryota</taxon>
        <taxon>Metazoa</taxon>
        <taxon>Ecdysozoa</taxon>
        <taxon>Nematoda</taxon>
        <taxon>Chromadorea</taxon>
        <taxon>Rhabditida</taxon>
        <taxon>Rhabditina</taxon>
        <taxon>Rhabditomorpha</taxon>
        <taxon>Rhabditoidea</taxon>
        <taxon>Rhabditidae</taxon>
        <taxon>Diploscapter</taxon>
    </lineage>
</organism>
<keyword evidence="2" id="KW-1185">Reference proteome</keyword>
<evidence type="ECO:0000313" key="2">
    <source>
        <dbReference type="Proteomes" id="UP000218231"/>
    </source>
</evidence>
<sequence length="593" mass="63159">MTWGRASNRAPYRLVRGLIGLPASGAAWTMPLGQLLQGVDDQPVYVPAPHAVQVQTFVGACQANLLLVCANFLGQTQGDLASIEQLPLLDAGVANQFLADCGRQLREYPPDDLGAWLPSSRKTIIGSGEFAKSGAADGAVTNCLVQPEALHRVFQQGRKPLILDQGPAQFAFVNNRRRVALGPERVLYTVVSGCRCVFDDVAIAHRIQPELALVMPEAQCIWFQMCLGCCGKGGHQCHIFDDIDQIAVGNVAFVVLPGVDTVVHLEGQLGQAKEKHRLPKPWYEETGDVQAGQHASEDQLAMGQGGAPVDNFGGNGVVQRIHLVTLGLLERHHLLKPMFERHAFVEATAAPSERGQAACEAALYRGFVAFGDVFVQVAGVGPQSFAQLAEQRVQGGERLERRLIIFGNIQRLALLPICLPSDEQDAGQFGFPEGHRTEGDACSCLRSGVQALRKRALIKVTVDIALEASKVQRLSECGDFGVAQGSIHIQCLLIGAAPGRGGGVVDGMHQVMVSGADIQGAAQVGEGFGGEVYLVGDGYGAHEAAVIDDDGLFQRGSGRVHAMLLRSASVEIVQCAVQQRAGCPVDCLATING</sequence>
<gene>
    <name evidence="1" type="ORF">WR25_13528</name>
</gene>
<protein>
    <submittedName>
        <fullName evidence="1">Uncharacterized protein</fullName>
    </submittedName>
</protein>